<dbReference type="InterPro" id="IPR017871">
    <property type="entry name" value="ABC_transporter-like_CS"/>
</dbReference>
<evidence type="ECO:0000259" key="4">
    <source>
        <dbReference type="PROSITE" id="PS50893"/>
    </source>
</evidence>
<dbReference type="GO" id="GO:0005524">
    <property type="term" value="F:ATP binding"/>
    <property type="evidence" value="ECO:0007669"/>
    <property type="project" value="UniProtKB-KW"/>
</dbReference>
<dbReference type="GO" id="GO:0016887">
    <property type="term" value="F:ATP hydrolysis activity"/>
    <property type="evidence" value="ECO:0007669"/>
    <property type="project" value="InterPro"/>
</dbReference>
<dbReference type="InterPro" id="IPR003593">
    <property type="entry name" value="AAA+_ATPase"/>
</dbReference>
<protein>
    <submittedName>
        <fullName evidence="5">ATP-binding cassette domain-containing protein</fullName>
    </submittedName>
</protein>
<dbReference type="SUPFAM" id="SSF52540">
    <property type="entry name" value="P-loop containing nucleoside triphosphate hydrolases"/>
    <property type="match status" value="1"/>
</dbReference>
<dbReference type="InterPro" id="IPR050763">
    <property type="entry name" value="ABC_transporter_ATP-binding"/>
</dbReference>
<evidence type="ECO:0000313" key="5">
    <source>
        <dbReference type="EMBL" id="NEW06398.1"/>
    </source>
</evidence>
<dbReference type="PANTHER" id="PTHR42711">
    <property type="entry name" value="ABC TRANSPORTER ATP-BINDING PROTEIN"/>
    <property type="match status" value="1"/>
</dbReference>
<dbReference type="InterPro" id="IPR027417">
    <property type="entry name" value="P-loop_NTPase"/>
</dbReference>
<accession>A0A6G3ZWH6</accession>
<proteinExistence type="predicted"/>
<dbReference type="AlphaFoldDB" id="A0A6G3ZWH6"/>
<dbReference type="PROSITE" id="PS50893">
    <property type="entry name" value="ABC_TRANSPORTER_2"/>
    <property type="match status" value="1"/>
</dbReference>
<evidence type="ECO:0000256" key="3">
    <source>
        <dbReference type="ARBA" id="ARBA00022840"/>
    </source>
</evidence>
<dbReference type="EMBL" id="JAAIKC010000002">
    <property type="protein sequence ID" value="NEW06398.1"/>
    <property type="molecule type" value="Genomic_DNA"/>
</dbReference>
<comment type="caution">
    <text evidence="5">The sequence shown here is derived from an EMBL/GenBank/DDBJ whole genome shotgun (WGS) entry which is preliminary data.</text>
</comment>
<keyword evidence="3 5" id="KW-0067">ATP-binding</keyword>
<keyword evidence="1" id="KW-0813">Transport</keyword>
<keyword evidence="2" id="KW-0547">Nucleotide-binding</keyword>
<dbReference type="InterPro" id="IPR003439">
    <property type="entry name" value="ABC_transporter-like_ATP-bd"/>
</dbReference>
<sequence>MFVRSAIEVHHLVKNFEYYKKEIGMRQSLKNLFFRKKLVKEAVNDVSFSIEEGEMVGFLGPNGAGKTTTLKILSGILYPTSGNVNVFGYTPWERKKQFKQTFSIVMGQKSQLWPDLPAGESIFLNKCIYQVSDEDYKRTLDELSELLDVKELLGVQVRRLSLGERMKMELIASLIHRPKLLYLDEPTIGLDMISQRAVRNFLKYYNEQYQATVILTSHYMKDIEDLCPRVIVINAGTISYDGELKKINAYQNERKQIKLIFSEQMSQEPLRAFGEVKEFDGYYAVIEVGKEEARICLQQLLERFPVIDFTVEDMTIEDGIVGLYRGSA</sequence>
<reference evidence="5" key="1">
    <citation type="submission" date="2020-02" db="EMBL/GenBank/DDBJ databases">
        <authorList>
            <person name="Shen X.-R."/>
            <person name="Zhang Y.-X."/>
        </authorList>
    </citation>
    <scope>NUCLEOTIDE SEQUENCE</scope>
    <source>
        <strain evidence="5">SYP-B3998</strain>
    </source>
</reference>
<gene>
    <name evidence="5" type="ORF">GK047_10285</name>
</gene>
<organism evidence="5">
    <name type="scientific">Paenibacillus sp. SYP-B3998</name>
    <dbReference type="NCBI Taxonomy" id="2678564"/>
    <lineage>
        <taxon>Bacteria</taxon>
        <taxon>Bacillati</taxon>
        <taxon>Bacillota</taxon>
        <taxon>Bacilli</taxon>
        <taxon>Bacillales</taxon>
        <taxon>Paenibacillaceae</taxon>
        <taxon>Paenibacillus</taxon>
    </lineage>
</organism>
<dbReference type="PANTHER" id="PTHR42711:SF4">
    <property type="entry name" value="ABC TRANSPORTER RELATED"/>
    <property type="match status" value="1"/>
</dbReference>
<evidence type="ECO:0000256" key="2">
    <source>
        <dbReference type="ARBA" id="ARBA00022741"/>
    </source>
</evidence>
<dbReference type="SMART" id="SM00382">
    <property type="entry name" value="AAA"/>
    <property type="match status" value="1"/>
</dbReference>
<feature type="domain" description="ABC transporter" evidence="4">
    <location>
        <begin position="27"/>
        <end position="260"/>
    </location>
</feature>
<dbReference type="Gene3D" id="3.40.50.300">
    <property type="entry name" value="P-loop containing nucleotide triphosphate hydrolases"/>
    <property type="match status" value="1"/>
</dbReference>
<evidence type="ECO:0000256" key="1">
    <source>
        <dbReference type="ARBA" id="ARBA00022448"/>
    </source>
</evidence>
<name>A0A6G3ZWH6_9BACL</name>
<dbReference type="PROSITE" id="PS00211">
    <property type="entry name" value="ABC_TRANSPORTER_1"/>
    <property type="match status" value="1"/>
</dbReference>
<dbReference type="Pfam" id="PF00005">
    <property type="entry name" value="ABC_tran"/>
    <property type="match status" value="1"/>
</dbReference>